<dbReference type="Proteomes" id="UP000237819">
    <property type="component" value="Unassembled WGS sequence"/>
</dbReference>
<evidence type="ECO:0000313" key="5">
    <source>
        <dbReference type="Proteomes" id="UP000237819"/>
    </source>
</evidence>
<dbReference type="InterPro" id="IPR002716">
    <property type="entry name" value="PIN_dom"/>
</dbReference>
<evidence type="ECO:0000256" key="2">
    <source>
        <dbReference type="SAM" id="Phobius"/>
    </source>
</evidence>
<reference evidence="4 5" key="1">
    <citation type="submission" date="2018-02" db="EMBL/GenBank/DDBJ databases">
        <title>Comparative genomes isolates from brazilian mangrove.</title>
        <authorList>
            <person name="Araujo J.E."/>
            <person name="Taketani R.G."/>
            <person name="Silva M.C.P."/>
            <person name="Loureco M.V."/>
            <person name="Andreote F.D."/>
        </authorList>
    </citation>
    <scope>NUCLEOTIDE SEQUENCE [LARGE SCALE GENOMIC DNA]</scope>
    <source>
        <strain evidence="4 5">Nap-Phe MGV</strain>
    </source>
</reference>
<dbReference type="OrthoDB" id="9780734at2"/>
<keyword evidence="2" id="KW-1133">Transmembrane helix</keyword>
<feature type="transmembrane region" description="Helical" evidence="2">
    <location>
        <begin position="101"/>
        <end position="120"/>
    </location>
</feature>
<dbReference type="RefSeq" id="WP_105336151.1">
    <property type="nucleotide sequence ID" value="NZ_PUHZ01000014.1"/>
</dbReference>
<comment type="caution">
    <text evidence="4">The sequence shown here is derived from an EMBL/GenBank/DDBJ whole genome shotgun (WGS) entry which is preliminary data.</text>
</comment>
<sequence length="358" mass="39327">MALIVLRVIFILAAAGVGITLIQVEAFNSVLKDNPFYAFVGVMVLALAVIGIDIGIRQKRYDTISGVYFGLLVGLSLTYILGLITQVWFPADNPNAVTAHRALQLVVGMVFCYSCISLVLQTKDDFRFIIPYVEFAKEVKGPKPYVLDTSIVIDGRIADVVETGFFDNVLIMPRFVLAELQGIADSSDKLKRSRGRRGLDILNRLRNNERVDLKIHDRETPDMEGQPVDMKLVLLAKLLEGKIVTGDYNLNKVAKLHNVEVINLNEIANALKPVFLPGEHLSVRIVKKGEEESQGVGYLDDGTMIVVEGGRDHINTQVRILVTSVLQTSAGRMIFGRYESSESGGSSGGHKSHANSST</sequence>
<evidence type="ECO:0000259" key="3">
    <source>
        <dbReference type="SMART" id="SM00670"/>
    </source>
</evidence>
<gene>
    <name evidence="4" type="ORF">C5Y93_14600</name>
</gene>
<keyword evidence="2" id="KW-0812">Transmembrane</keyword>
<dbReference type="PANTHER" id="PTHR11603">
    <property type="entry name" value="AAA FAMILY ATPASE"/>
    <property type="match status" value="1"/>
</dbReference>
<dbReference type="PANTHER" id="PTHR11603:SF147">
    <property type="entry name" value="MEMBRANE PROTEIN"/>
    <property type="match status" value="1"/>
</dbReference>
<name>A0A2S8GMK0_9BACT</name>
<dbReference type="SMART" id="SM00670">
    <property type="entry name" value="PINc"/>
    <property type="match status" value="1"/>
</dbReference>
<organism evidence="4 5">
    <name type="scientific">Blastopirellula marina</name>
    <dbReference type="NCBI Taxonomy" id="124"/>
    <lineage>
        <taxon>Bacteria</taxon>
        <taxon>Pseudomonadati</taxon>
        <taxon>Planctomycetota</taxon>
        <taxon>Planctomycetia</taxon>
        <taxon>Pirellulales</taxon>
        <taxon>Pirellulaceae</taxon>
        <taxon>Blastopirellula</taxon>
    </lineage>
</organism>
<dbReference type="AlphaFoldDB" id="A0A2S8GMK0"/>
<feature type="region of interest" description="Disordered" evidence="1">
    <location>
        <begin position="339"/>
        <end position="358"/>
    </location>
</feature>
<dbReference type="InterPro" id="IPR029060">
    <property type="entry name" value="PIN-like_dom_sf"/>
</dbReference>
<proteinExistence type="predicted"/>
<accession>A0A2S8GMK0</accession>
<dbReference type="InterPro" id="IPR052041">
    <property type="entry name" value="Nucleic_acid_metab_PIN/TRAM"/>
</dbReference>
<feature type="domain" description="PIN" evidence="3">
    <location>
        <begin position="143"/>
        <end position="252"/>
    </location>
</feature>
<dbReference type="Gene3D" id="3.40.50.1010">
    <property type="entry name" value="5'-nuclease"/>
    <property type="match status" value="1"/>
</dbReference>
<dbReference type="SUPFAM" id="SSF88723">
    <property type="entry name" value="PIN domain-like"/>
    <property type="match status" value="1"/>
</dbReference>
<feature type="transmembrane region" description="Helical" evidence="2">
    <location>
        <begin position="36"/>
        <end position="56"/>
    </location>
</feature>
<dbReference type="EMBL" id="PUHZ01000014">
    <property type="protein sequence ID" value="PQO45660.1"/>
    <property type="molecule type" value="Genomic_DNA"/>
</dbReference>
<feature type="transmembrane region" description="Helical" evidence="2">
    <location>
        <begin position="68"/>
        <end position="89"/>
    </location>
</feature>
<dbReference type="CDD" id="cd09877">
    <property type="entry name" value="PIN_YacL-like"/>
    <property type="match status" value="1"/>
</dbReference>
<evidence type="ECO:0000313" key="4">
    <source>
        <dbReference type="EMBL" id="PQO45660.1"/>
    </source>
</evidence>
<dbReference type="Pfam" id="PF01850">
    <property type="entry name" value="PIN"/>
    <property type="match status" value="1"/>
</dbReference>
<keyword evidence="2" id="KW-0472">Membrane</keyword>
<evidence type="ECO:0000256" key="1">
    <source>
        <dbReference type="SAM" id="MobiDB-lite"/>
    </source>
</evidence>
<protein>
    <submittedName>
        <fullName evidence="4">PIN/TRAM domain-containing protein</fullName>
    </submittedName>
</protein>